<sequence>MIHHKAGKGNTISKLLISRIDKLIIFDYMFVLSKVLLFLLFPITWVLAFMVYAIITKKPRRKQRLLIISLIVFYIFSAPVILDNYARLWDYPPVDAAKLPKYSCAIVLGGFSSEKRDSTGMFNGASDRFIQGLKLKAMGKASHILITSGNGSLDPDGFSEGDWVYTQLKQLNIPDSVILIENKSRNTIENALFTKRLLVQKHLPPPYLLVTSAFHMRRSQLIFKKAGLETVPYPCNYTAGFGKFSIFAFWPSTEIFNTWGYYTKELVGYVVAWLRKF</sequence>
<dbReference type="GO" id="GO:0000270">
    <property type="term" value="P:peptidoglycan metabolic process"/>
    <property type="evidence" value="ECO:0007669"/>
    <property type="project" value="TreeGrafter"/>
</dbReference>
<evidence type="ECO:0000313" key="4">
    <source>
        <dbReference type="Proteomes" id="UP000638732"/>
    </source>
</evidence>
<dbReference type="GO" id="GO:0005886">
    <property type="term" value="C:plasma membrane"/>
    <property type="evidence" value="ECO:0007669"/>
    <property type="project" value="TreeGrafter"/>
</dbReference>
<dbReference type="PANTHER" id="PTHR30336:SF4">
    <property type="entry name" value="ENVELOPE BIOGENESIS FACTOR ELYC"/>
    <property type="match status" value="1"/>
</dbReference>
<reference evidence="3" key="2">
    <citation type="submission" date="2020-10" db="EMBL/GenBank/DDBJ databases">
        <title>Mucilaginibacter sp. nov., isolated from soil.</title>
        <authorList>
            <person name="Jeon C.O."/>
        </authorList>
    </citation>
    <scope>NUCLEOTIDE SEQUENCE</scope>
    <source>
        <strain evidence="3">R11</strain>
    </source>
</reference>
<dbReference type="InterPro" id="IPR014729">
    <property type="entry name" value="Rossmann-like_a/b/a_fold"/>
</dbReference>
<keyword evidence="1" id="KW-0812">Transmembrane</keyword>
<dbReference type="PANTHER" id="PTHR30336">
    <property type="entry name" value="INNER MEMBRANE PROTEIN, PROBABLE PERMEASE"/>
    <property type="match status" value="1"/>
</dbReference>
<dbReference type="GO" id="GO:0043164">
    <property type="term" value="P:Gram-negative-bacterium-type cell wall biogenesis"/>
    <property type="evidence" value="ECO:0007669"/>
    <property type="project" value="TreeGrafter"/>
</dbReference>
<reference evidence="3" key="1">
    <citation type="submission" date="2020-01" db="EMBL/GenBank/DDBJ databases">
        <authorList>
            <person name="Seo Y.L."/>
        </authorList>
    </citation>
    <scope>NUCLEOTIDE SEQUENCE</scope>
    <source>
        <strain evidence="3">R11</strain>
    </source>
</reference>
<dbReference type="Pfam" id="PF02698">
    <property type="entry name" value="DUF218"/>
    <property type="match status" value="1"/>
</dbReference>
<evidence type="ECO:0000259" key="2">
    <source>
        <dbReference type="Pfam" id="PF02698"/>
    </source>
</evidence>
<accession>A0A965ZHH4</accession>
<dbReference type="AlphaFoldDB" id="A0A965ZHH4"/>
<keyword evidence="4" id="KW-1185">Reference proteome</keyword>
<feature type="domain" description="DUF218" evidence="2">
    <location>
        <begin position="105"/>
        <end position="268"/>
    </location>
</feature>
<evidence type="ECO:0000256" key="1">
    <source>
        <dbReference type="SAM" id="Phobius"/>
    </source>
</evidence>
<evidence type="ECO:0000313" key="3">
    <source>
        <dbReference type="EMBL" id="NCD70064.1"/>
    </source>
</evidence>
<dbReference type="RefSeq" id="WP_166586030.1">
    <property type="nucleotide sequence ID" value="NZ_WWEO01000042.1"/>
</dbReference>
<dbReference type="EMBL" id="WWEO01000042">
    <property type="protein sequence ID" value="NCD70064.1"/>
    <property type="molecule type" value="Genomic_DNA"/>
</dbReference>
<dbReference type="InterPro" id="IPR051599">
    <property type="entry name" value="Cell_Envelope_Assoc"/>
</dbReference>
<name>A0A965ZHH4_9SPHI</name>
<gene>
    <name evidence="3" type="ORF">GSY63_11910</name>
</gene>
<keyword evidence="1" id="KW-1133">Transmembrane helix</keyword>
<keyword evidence="1" id="KW-0472">Membrane</keyword>
<protein>
    <recommendedName>
        <fullName evidence="2">DUF218 domain-containing protein</fullName>
    </recommendedName>
</protein>
<dbReference type="InterPro" id="IPR003848">
    <property type="entry name" value="DUF218"/>
</dbReference>
<feature type="transmembrane region" description="Helical" evidence="1">
    <location>
        <begin position="28"/>
        <end position="53"/>
    </location>
</feature>
<dbReference type="Gene3D" id="3.40.50.620">
    <property type="entry name" value="HUPs"/>
    <property type="match status" value="1"/>
</dbReference>
<proteinExistence type="predicted"/>
<dbReference type="CDD" id="cd06259">
    <property type="entry name" value="YdcF-like"/>
    <property type="match status" value="1"/>
</dbReference>
<comment type="caution">
    <text evidence="3">The sequence shown here is derived from an EMBL/GenBank/DDBJ whole genome shotgun (WGS) entry which is preliminary data.</text>
</comment>
<organism evidence="3 4">
    <name type="scientific">Mucilaginibacter agri</name>
    <dbReference type="NCBI Taxonomy" id="2695265"/>
    <lineage>
        <taxon>Bacteria</taxon>
        <taxon>Pseudomonadati</taxon>
        <taxon>Bacteroidota</taxon>
        <taxon>Sphingobacteriia</taxon>
        <taxon>Sphingobacteriales</taxon>
        <taxon>Sphingobacteriaceae</taxon>
        <taxon>Mucilaginibacter</taxon>
    </lineage>
</organism>
<feature type="transmembrane region" description="Helical" evidence="1">
    <location>
        <begin position="65"/>
        <end position="82"/>
    </location>
</feature>
<dbReference type="Proteomes" id="UP000638732">
    <property type="component" value="Unassembled WGS sequence"/>
</dbReference>